<gene>
    <name evidence="3" type="ordered locus">EUBREC_3413</name>
</gene>
<name>C4ZE13_AGARV</name>
<feature type="domain" description="UmuC" evidence="2">
    <location>
        <begin position="12"/>
        <end position="163"/>
    </location>
</feature>
<comment type="similarity">
    <text evidence="1">Belongs to the DNA polymerase type-Y family.</text>
</comment>
<reference evidence="3 4" key="1">
    <citation type="journal article" date="2009" name="Proc. Natl. Acad. Sci. U.S.A.">
        <title>Characterizing a model human gut microbiota composed of members of its two dominant bacterial phyla.</title>
        <authorList>
            <person name="Mahowald M.A."/>
            <person name="Rey F.E."/>
            <person name="Seedorf H."/>
            <person name="Turnbaugh P.J."/>
            <person name="Fulton R.S."/>
            <person name="Wollam A."/>
            <person name="Shah N."/>
            <person name="Wang C."/>
            <person name="Magrini V."/>
            <person name="Wilson R.K."/>
            <person name="Cantarel B.L."/>
            <person name="Coutinho P.M."/>
            <person name="Henrissat B."/>
            <person name="Crock L.W."/>
            <person name="Russell A."/>
            <person name="Verberkmoes N.C."/>
            <person name="Hettich R.L."/>
            <person name="Gordon J.I."/>
        </authorList>
    </citation>
    <scope>NUCLEOTIDE SEQUENCE [LARGE SCALE GENOMIC DNA]</scope>
    <source>
        <strain evidence="4">ATCC 33656 / DSM 3377 / JCM 17463 / KCTC 5835 / LMG 30912 / VPI 0990</strain>
    </source>
</reference>
<dbReference type="PANTHER" id="PTHR30547:SF0">
    <property type="entry name" value="BLR8175 PROTEIN"/>
    <property type="match status" value="1"/>
</dbReference>
<dbReference type="PaxDb" id="515619-EUBREC_3413"/>
<keyword evidence="3" id="KW-0239">DNA-directed DNA polymerase</keyword>
<evidence type="ECO:0000259" key="2">
    <source>
        <dbReference type="PROSITE" id="PS50173"/>
    </source>
</evidence>
<dbReference type="Pfam" id="PF06250">
    <property type="entry name" value="YhcG_C"/>
    <property type="match status" value="1"/>
</dbReference>
<dbReference type="InterPro" id="IPR053148">
    <property type="entry name" value="PD-DEXK-like_domain"/>
</dbReference>
<dbReference type="Pfam" id="PF00817">
    <property type="entry name" value="IMS"/>
    <property type="match status" value="1"/>
</dbReference>
<dbReference type="PANTHER" id="PTHR30547">
    <property type="entry name" value="UNCHARACTERIZED PROTEIN YHCG-RELATED"/>
    <property type="match status" value="1"/>
</dbReference>
<dbReference type="SUPFAM" id="SSF56672">
    <property type="entry name" value="DNA/RNA polymerases"/>
    <property type="match status" value="1"/>
</dbReference>
<dbReference type="InterPro" id="IPR011856">
    <property type="entry name" value="tRNA_endonuc-like_dom_sf"/>
</dbReference>
<dbReference type="Gene3D" id="3.40.1350.10">
    <property type="match status" value="1"/>
</dbReference>
<dbReference type="KEGG" id="ere:EUBREC_3413"/>
<dbReference type="InterPro" id="IPR009362">
    <property type="entry name" value="YhcG_C"/>
</dbReference>
<dbReference type="InterPro" id="IPR043128">
    <property type="entry name" value="Rev_trsase/Diguanyl_cyclase"/>
</dbReference>
<accession>C4ZE13</accession>
<evidence type="ECO:0000313" key="4">
    <source>
        <dbReference type="Proteomes" id="UP000001477"/>
    </source>
</evidence>
<dbReference type="STRING" id="515619.EUBREC_3413"/>
<keyword evidence="3" id="KW-0808">Transferase</keyword>
<dbReference type="Gene3D" id="3.40.1170.60">
    <property type="match status" value="1"/>
</dbReference>
<dbReference type="AlphaFoldDB" id="C4ZE13"/>
<dbReference type="Gene3D" id="3.30.70.270">
    <property type="match status" value="1"/>
</dbReference>
<proteinExistence type="inferred from homology"/>
<evidence type="ECO:0000256" key="1">
    <source>
        <dbReference type="ARBA" id="ARBA00010945"/>
    </source>
</evidence>
<dbReference type="GO" id="GO:0003887">
    <property type="term" value="F:DNA-directed DNA polymerase activity"/>
    <property type="evidence" value="ECO:0007669"/>
    <property type="project" value="UniProtKB-KW"/>
</dbReference>
<dbReference type="InterPro" id="IPR001126">
    <property type="entry name" value="UmuC"/>
</dbReference>
<protein>
    <submittedName>
        <fullName evidence="3">DNA-directed DNA polymerase</fullName>
    </submittedName>
</protein>
<keyword evidence="3" id="KW-0548">Nucleotidyltransferase</keyword>
<dbReference type="EMBL" id="CP001107">
    <property type="protein sequence ID" value="ACR77139.1"/>
    <property type="molecule type" value="Genomic_DNA"/>
</dbReference>
<dbReference type="GO" id="GO:0003676">
    <property type="term" value="F:nucleic acid binding"/>
    <property type="evidence" value="ECO:0007669"/>
    <property type="project" value="InterPro"/>
</dbReference>
<dbReference type="HOGENOM" id="CLU_813158_0_0_9"/>
<evidence type="ECO:0000313" key="3">
    <source>
        <dbReference type="EMBL" id="ACR77139.1"/>
    </source>
</evidence>
<organism evidence="3 4">
    <name type="scientific">Agathobacter rectalis (strain ATCC 33656 / DSM 3377 / JCM 17463 / KCTC 5835 / VPI 0990)</name>
    <name type="common">Eubacterium rectale</name>
    <dbReference type="NCBI Taxonomy" id="515619"/>
    <lineage>
        <taxon>Bacteria</taxon>
        <taxon>Bacillati</taxon>
        <taxon>Bacillota</taxon>
        <taxon>Clostridia</taxon>
        <taxon>Lachnospirales</taxon>
        <taxon>Lachnospiraceae</taxon>
        <taxon>Agathobacter</taxon>
    </lineage>
</organism>
<dbReference type="PROSITE" id="PS50173">
    <property type="entry name" value="UMUC"/>
    <property type="match status" value="1"/>
</dbReference>
<dbReference type="GO" id="GO:0006281">
    <property type="term" value="P:DNA repair"/>
    <property type="evidence" value="ECO:0007669"/>
    <property type="project" value="InterPro"/>
</dbReference>
<sequence>MQEVMKMGDRVILHSDINCCYASIEHLHHPELAGKPLAVGGDPEARHGIVLTADYIAKKYGVKTGMALWQAKEVCPDITFVSPRMDLYLRFSRMAHEIYAEYTDRQEPYGIDECWLDVTGSSSLKGDGLLIAQEISRRMKSELGITVSVGVSFNKIFAKLGSDYKNGCYLILIQNRCMKQKFLDLPEPYKEYDLKKAILKNMKKFLLEFGRDFIFIDEEYHVQVGNNDYYVDLLFYHRELQCLVAIDLKIDDFKPEYMGKMDFYLEALDRDIKKPHENPSVGMILCKNADTDVVEYSLSRSLSQTMIAEYKTKLIDKSILQRKLAELYDIAEEEVKNSQQD</sequence>
<dbReference type="Proteomes" id="UP000001477">
    <property type="component" value="Chromosome"/>
</dbReference>
<dbReference type="InterPro" id="IPR043502">
    <property type="entry name" value="DNA/RNA_pol_sf"/>
</dbReference>